<gene>
    <name evidence="3" type="ORF">g.160756</name>
</gene>
<feature type="compositionally biased region" description="Polar residues" evidence="1">
    <location>
        <begin position="118"/>
        <end position="143"/>
    </location>
</feature>
<feature type="region of interest" description="Disordered" evidence="1">
    <location>
        <begin position="115"/>
        <end position="175"/>
    </location>
</feature>
<keyword evidence="2" id="KW-0732">Signal</keyword>
<feature type="compositionally biased region" description="Polar residues" evidence="1">
    <location>
        <begin position="158"/>
        <end position="175"/>
    </location>
</feature>
<evidence type="ECO:0000313" key="3">
    <source>
        <dbReference type="EMBL" id="MBY74860.1"/>
    </source>
</evidence>
<feature type="chain" id="PRO_5015595777" evidence="2">
    <location>
        <begin position="20"/>
        <end position="175"/>
    </location>
</feature>
<feature type="signal peptide" evidence="2">
    <location>
        <begin position="1"/>
        <end position="19"/>
    </location>
</feature>
<accession>A0A2S2QBF5</accession>
<evidence type="ECO:0000256" key="2">
    <source>
        <dbReference type="SAM" id="SignalP"/>
    </source>
</evidence>
<sequence>MFSITFFLCIALIPIFTEADINYGLNGNRLNTISRNIADLEAKKQYLMNQLPPPPPGIMQPIIRPRFQREVMIQRIQPPMLNNDYKEPILLLVMSAYSRLLALTQLAMQSLVKPPITDPQTAQSPINEKTTIDATQTVNNGSIELQKKPSQKDEEQENPSSKEIQGTNLNSMNEN</sequence>
<organism evidence="3">
    <name type="scientific">Sipha flava</name>
    <name type="common">yellow sugarcane aphid</name>
    <dbReference type="NCBI Taxonomy" id="143950"/>
    <lineage>
        <taxon>Eukaryota</taxon>
        <taxon>Metazoa</taxon>
        <taxon>Ecdysozoa</taxon>
        <taxon>Arthropoda</taxon>
        <taxon>Hexapoda</taxon>
        <taxon>Insecta</taxon>
        <taxon>Pterygota</taxon>
        <taxon>Neoptera</taxon>
        <taxon>Paraneoptera</taxon>
        <taxon>Hemiptera</taxon>
        <taxon>Sternorrhyncha</taxon>
        <taxon>Aphidomorpha</taxon>
        <taxon>Aphidoidea</taxon>
        <taxon>Aphididae</taxon>
        <taxon>Sipha</taxon>
    </lineage>
</organism>
<name>A0A2S2QBF5_9HEMI</name>
<proteinExistence type="predicted"/>
<dbReference type="EMBL" id="GGMS01005657">
    <property type="protein sequence ID" value="MBY74860.1"/>
    <property type="molecule type" value="Transcribed_RNA"/>
</dbReference>
<dbReference type="AlphaFoldDB" id="A0A2S2QBF5"/>
<protein>
    <submittedName>
        <fullName evidence="3">Uncharacterized protein</fullName>
    </submittedName>
</protein>
<evidence type="ECO:0000256" key="1">
    <source>
        <dbReference type="SAM" id="MobiDB-lite"/>
    </source>
</evidence>
<reference evidence="3" key="1">
    <citation type="submission" date="2018-04" db="EMBL/GenBank/DDBJ databases">
        <title>Transcriptome assembly of Sipha flava.</title>
        <authorList>
            <person name="Scully E.D."/>
            <person name="Geib S.M."/>
            <person name="Palmer N.A."/>
            <person name="Koch K."/>
            <person name="Bradshaw J."/>
            <person name="Heng-Moss T."/>
            <person name="Sarath G."/>
        </authorList>
    </citation>
    <scope>NUCLEOTIDE SEQUENCE</scope>
</reference>